<sequence>MTSGAVVVLAGGTGGAKLARGLLDHAGSDLVVLANPGDDVEIHGAHVAPDADLVTFWLADRIDERGWGLADDTFAAMDMLRELGDEIWFNLGDRDLALCLRRARRLADGATMTEVLAEHAAALGVAARVLPPSDEPVRTLVQADDRWWDFQEFMIRRLRMPPEPVVQDVRFVGAQDAQATAEALAAIGTARAIVVGPSNPVISIRPILAVPGIEDAIRASAAPVVAVAPFVEGAVVKGPTASFLHWAGVSADALGTARYYGDLLDGLVTDEPIPSPGGLALRVTDTLLGDPDARRRVAGEVLAFADELRATTEGTA</sequence>
<keyword evidence="4" id="KW-1185">Reference proteome</keyword>
<evidence type="ECO:0000313" key="3">
    <source>
        <dbReference type="EMBL" id="MDX8152791.1"/>
    </source>
</evidence>
<evidence type="ECO:0000313" key="4">
    <source>
        <dbReference type="Proteomes" id="UP001277761"/>
    </source>
</evidence>
<dbReference type="EMBL" id="JAXAVX010000008">
    <property type="protein sequence ID" value="MDX8152791.1"/>
    <property type="molecule type" value="Genomic_DNA"/>
</dbReference>
<keyword evidence="1 3" id="KW-0808">Transferase</keyword>
<comment type="caution">
    <text evidence="3">The sequence shown here is derived from an EMBL/GenBank/DDBJ whole genome shotgun (WGS) entry which is preliminary data.</text>
</comment>
<dbReference type="InterPro" id="IPR002882">
    <property type="entry name" value="CofD"/>
</dbReference>
<dbReference type="HAMAP" id="MF_01257">
    <property type="entry name" value="CofD"/>
    <property type="match status" value="1"/>
</dbReference>
<keyword evidence="2" id="KW-0460">Magnesium</keyword>
<name>A0ABU4VPD4_9ACTN</name>
<dbReference type="PANTHER" id="PTHR43007:SF1">
    <property type="entry name" value="2-PHOSPHO-L-LACTATE TRANSFERASE"/>
    <property type="match status" value="1"/>
</dbReference>
<organism evidence="3 4">
    <name type="scientific">Patulibacter brassicae</name>
    <dbReference type="NCBI Taxonomy" id="1705717"/>
    <lineage>
        <taxon>Bacteria</taxon>
        <taxon>Bacillati</taxon>
        <taxon>Actinomycetota</taxon>
        <taxon>Thermoleophilia</taxon>
        <taxon>Solirubrobacterales</taxon>
        <taxon>Patulibacteraceae</taxon>
        <taxon>Patulibacter</taxon>
    </lineage>
</organism>
<dbReference type="Pfam" id="PF01933">
    <property type="entry name" value="CofD"/>
    <property type="match status" value="1"/>
</dbReference>
<dbReference type="GO" id="GO:0016740">
    <property type="term" value="F:transferase activity"/>
    <property type="evidence" value="ECO:0007669"/>
    <property type="project" value="UniProtKB-KW"/>
</dbReference>
<dbReference type="Gene3D" id="3.40.50.10680">
    <property type="entry name" value="CofD-like domains"/>
    <property type="match status" value="1"/>
</dbReference>
<gene>
    <name evidence="3" type="ORF">SK069_14415</name>
</gene>
<evidence type="ECO:0000256" key="1">
    <source>
        <dbReference type="ARBA" id="ARBA00022679"/>
    </source>
</evidence>
<reference evidence="3 4" key="1">
    <citation type="submission" date="2023-11" db="EMBL/GenBank/DDBJ databases">
        <authorList>
            <person name="Xu M."/>
            <person name="Jiang T."/>
        </authorList>
    </citation>
    <scope>NUCLEOTIDE SEQUENCE [LARGE SCALE GENOMIC DNA]</scope>
    <source>
        <strain evidence="3 4">SD</strain>
    </source>
</reference>
<dbReference type="Proteomes" id="UP001277761">
    <property type="component" value="Unassembled WGS sequence"/>
</dbReference>
<evidence type="ECO:0000256" key="2">
    <source>
        <dbReference type="ARBA" id="ARBA00022842"/>
    </source>
</evidence>
<dbReference type="Gene3D" id="1.10.8.240">
    <property type="entry name" value="CofD-like domain"/>
    <property type="match status" value="1"/>
</dbReference>
<dbReference type="RefSeq" id="WP_319954947.1">
    <property type="nucleotide sequence ID" value="NZ_JAXAVX010000008.1"/>
</dbReference>
<proteinExistence type="inferred from homology"/>
<protein>
    <submittedName>
        <fullName evidence="3">2-phospho-L-lactate transferase CofD family protein</fullName>
    </submittedName>
</protein>
<dbReference type="InterPro" id="IPR010115">
    <property type="entry name" value="FbiA/CofD"/>
</dbReference>
<dbReference type="SUPFAM" id="SSF142338">
    <property type="entry name" value="CofD-like"/>
    <property type="match status" value="1"/>
</dbReference>
<dbReference type="InterPro" id="IPR038136">
    <property type="entry name" value="CofD-like_dom_sf"/>
</dbReference>
<dbReference type="PANTHER" id="PTHR43007">
    <property type="entry name" value="2-PHOSPHO-L-LACTATE TRANSFERASE"/>
    <property type="match status" value="1"/>
</dbReference>
<accession>A0ABU4VPD4</accession>